<dbReference type="CDD" id="cd05233">
    <property type="entry name" value="SDR_c"/>
    <property type="match status" value="1"/>
</dbReference>
<dbReference type="InterPro" id="IPR036291">
    <property type="entry name" value="NAD(P)-bd_dom_sf"/>
</dbReference>
<evidence type="ECO:0000313" key="7">
    <source>
        <dbReference type="EMBL" id="KAG5659090.1"/>
    </source>
</evidence>
<comment type="cofactor">
    <cofactor evidence="1">
        <name>FMN</name>
        <dbReference type="ChEBI" id="CHEBI:58210"/>
    </cofactor>
</comment>
<protein>
    <recommendedName>
        <fullName evidence="6">NADH:flavin oxidoreductase/NADH oxidase N-terminal domain-containing protein</fullName>
    </recommendedName>
</protein>
<evidence type="ECO:0000256" key="1">
    <source>
        <dbReference type="ARBA" id="ARBA00001917"/>
    </source>
</evidence>
<dbReference type="InterPro" id="IPR001969">
    <property type="entry name" value="Aspartic_peptidase_AS"/>
</dbReference>
<keyword evidence="3" id="KW-0288">FMN</keyword>
<accession>A0A9P7H0Z9</accession>
<dbReference type="GO" id="GO:0050661">
    <property type="term" value="F:NADP binding"/>
    <property type="evidence" value="ECO:0007669"/>
    <property type="project" value="InterPro"/>
</dbReference>
<evidence type="ECO:0000256" key="4">
    <source>
        <dbReference type="ARBA" id="ARBA00022857"/>
    </source>
</evidence>
<dbReference type="GO" id="GO:0003959">
    <property type="term" value="F:NADPH dehydrogenase activity"/>
    <property type="evidence" value="ECO:0007669"/>
    <property type="project" value="InterPro"/>
</dbReference>
<evidence type="ECO:0000313" key="8">
    <source>
        <dbReference type="Proteomes" id="UP000782241"/>
    </source>
</evidence>
<dbReference type="Gene3D" id="3.20.20.70">
    <property type="entry name" value="Aldolase class I"/>
    <property type="match status" value="1"/>
</dbReference>
<dbReference type="PRINTS" id="PR00081">
    <property type="entry name" value="GDHRDH"/>
</dbReference>
<dbReference type="GO" id="GO:0010181">
    <property type="term" value="F:FMN binding"/>
    <property type="evidence" value="ECO:0007669"/>
    <property type="project" value="InterPro"/>
</dbReference>
<keyword evidence="4" id="KW-0521">NADP</keyword>
<dbReference type="Pfam" id="PF00106">
    <property type="entry name" value="adh_short"/>
    <property type="match status" value="1"/>
</dbReference>
<gene>
    <name evidence="7" type="ORF">KAF25_000292</name>
</gene>
<name>A0A9P7H0Z9_9HYPO</name>
<dbReference type="InterPro" id="IPR002347">
    <property type="entry name" value="SDR_fam"/>
</dbReference>
<dbReference type="PANTHER" id="PTHR43303:SF4">
    <property type="entry name" value="NADPH DEHYDROGENASE C23G7.10C-RELATED"/>
    <property type="match status" value="1"/>
</dbReference>
<dbReference type="InterPro" id="IPR044152">
    <property type="entry name" value="YqjM-like"/>
</dbReference>
<dbReference type="Pfam" id="PF00724">
    <property type="entry name" value="Oxidored_FMN"/>
    <property type="match status" value="1"/>
</dbReference>
<evidence type="ECO:0000256" key="2">
    <source>
        <dbReference type="ARBA" id="ARBA00022630"/>
    </source>
</evidence>
<dbReference type="Gene3D" id="3.40.50.720">
    <property type="entry name" value="NAD(P)-binding Rossmann-like Domain"/>
    <property type="match status" value="1"/>
</dbReference>
<dbReference type="AlphaFoldDB" id="A0A9P7H0Z9"/>
<dbReference type="InterPro" id="IPR001155">
    <property type="entry name" value="OxRdtase_FMN_N"/>
</dbReference>
<feature type="domain" description="NADH:flavin oxidoreductase/NADH oxidase N-terminal" evidence="6">
    <location>
        <begin position="54"/>
        <end position="396"/>
    </location>
</feature>
<dbReference type="InterPro" id="IPR020904">
    <property type="entry name" value="Sc_DH/Rdtase_CS"/>
</dbReference>
<organism evidence="7 8">
    <name type="scientific">Fusarium avenaceum</name>
    <dbReference type="NCBI Taxonomy" id="40199"/>
    <lineage>
        <taxon>Eukaryota</taxon>
        <taxon>Fungi</taxon>
        <taxon>Dikarya</taxon>
        <taxon>Ascomycota</taxon>
        <taxon>Pezizomycotina</taxon>
        <taxon>Sordariomycetes</taxon>
        <taxon>Hypocreomycetidae</taxon>
        <taxon>Hypocreales</taxon>
        <taxon>Nectriaceae</taxon>
        <taxon>Fusarium</taxon>
        <taxon>Fusarium tricinctum species complex</taxon>
    </lineage>
</organism>
<dbReference type="GO" id="GO:0004190">
    <property type="term" value="F:aspartic-type endopeptidase activity"/>
    <property type="evidence" value="ECO:0007669"/>
    <property type="project" value="InterPro"/>
</dbReference>
<dbReference type="SUPFAM" id="SSF51735">
    <property type="entry name" value="NAD(P)-binding Rossmann-fold domains"/>
    <property type="match status" value="1"/>
</dbReference>
<dbReference type="GO" id="GO:0006508">
    <property type="term" value="P:proteolysis"/>
    <property type="evidence" value="ECO:0007669"/>
    <property type="project" value="InterPro"/>
</dbReference>
<evidence type="ECO:0000256" key="3">
    <source>
        <dbReference type="ARBA" id="ARBA00022643"/>
    </source>
</evidence>
<dbReference type="PROSITE" id="PS00061">
    <property type="entry name" value="ADH_SHORT"/>
    <property type="match status" value="1"/>
</dbReference>
<dbReference type="SUPFAM" id="SSF51395">
    <property type="entry name" value="FMN-linked oxidoreductases"/>
    <property type="match status" value="1"/>
</dbReference>
<dbReference type="PROSITE" id="PS00141">
    <property type="entry name" value="ASP_PROTEASE"/>
    <property type="match status" value="1"/>
</dbReference>
<evidence type="ECO:0000259" key="6">
    <source>
        <dbReference type="Pfam" id="PF00724"/>
    </source>
</evidence>
<dbReference type="CDD" id="cd02932">
    <property type="entry name" value="OYE_YqiM_FMN"/>
    <property type="match status" value="1"/>
</dbReference>
<reference evidence="7" key="1">
    <citation type="submission" date="2021-04" db="EMBL/GenBank/DDBJ databases">
        <title>Draft genome of Fusarium avenaceum strain F156N33, isolated from an atmospheric sample in Virginia.</title>
        <authorList>
            <person name="Yang S."/>
            <person name="Vinatzer B.A."/>
            <person name="Coleman J."/>
        </authorList>
    </citation>
    <scope>NUCLEOTIDE SEQUENCE</scope>
    <source>
        <strain evidence="7">F156N33</strain>
    </source>
</reference>
<keyword evidence="2" id="KW-0285">Flavoprotein</keyword>
<dbReference type="EMBL" id="JAGPUO010000012">
    <property type="protein sequence ID" value="KAG5659090.1"/>
    <property type="molecule type" value="Genomic_DNA"/>
</dbReference>
<keyword evidence="5" id="KW-0560">Oxidoreductase</keyword>
<evidence type="ECO:0000256" key="5">
    <source>
        <dbReference type="ARBA" id="ARBA00023002"/>
    </source>
</evidence>
<dbReference type="PANTHER" id="PTHR43303">
    <property type="entry name" value="NADPH DEHYDROGENASE C23G7.10C-RELATED"/>
    <property type="match status" value="1"/>
</dbReference>
<sequence length="717" mass="77272">MTTSDIPRANKAAKDVRQYQKPAIITTALTMQVSFYTPIQEPPAGTAKNEKHPSLFSSLEIGSMKIHNRIVVSPMCQYSSADGHVTQWHESLIGSLATRGPGLIIVEAHAVSPEGRITPEDAGLWSDSHIAPLKRITEFSHSQGVKIGIQLQHAGRKASRSAPWLDRQAAWFDKSHGWPEKVISSGPDRMSSRAPVPRQMTKEEIEDLKKSWLAAAERAVKAGFDTIMFQASSGYLLHCFLSPVTNRRGDEYGGSFENRIRLLLELVDLVRDNIPAHIPICVRIPATDNLEHLDNVPSWTVEEAMKLVKILAEAGVSFLDVSSGAIDLRQKMEYGEGYQVNLARLIKSAVAGSNTVVGVSGGITNGQQAQGILDSGSSDVAVVGRAFLKDPNLVWHWADELGLKVHVASQSNPSITSLLQPQVARTAGTMSTTDQKLQISSLFAVDGIVAVITGGGSGIGRMMTEALAANGARKVYILGRRLEKLEECASKFPQVVVPLECDVTSKESLQKCAEVVTTESGFVNLLVCNAGMGGPETNRSNDSGTLDNFIESQWEHSVSSFTDTFKVNTAGYWYTTLAFLKLLHLGNERANVQQRSQVIATCSTLGFSRLAPTDRFAYGQSKAASTHLMKQLSNALVPYHIRANVIAPGLFPTDLTSVMMASVGSYAASKGIPEGRPGGSEDMAGIILFLASKAGAYLNGNILLCDGGRLAVVPGSY</sequence>
<proteinExistence type="predicted"/>
<keyword evidence="8" id="KW-1185">Reference proteome</keyword>
<dbReference type="Proteomes" id="UP000782241">
    <property type="component" value="Unassembled WGS sequence"/>
</dbReference>
<dbReference type="InterPro" id="IPR013785">
    <property type="entry name" value="Aldolase_TIM"/>
</dbReference>
<comment type="caution">
    <text evidence="7">The sequence shown here is derived from an EMBL/GenBank/DDBJ whole genome shotgun (WGS) entry which is preliminary data.</text>
</comment>